<name>A0A967BAU8_9RHOB</name>
<feature type="transmembrane region" description="Helical" evidence="1">
    <location>
        <begin position="14"/>
        <end position="35"/>
    </location>
</feature>
<evidence type="ECO:0000256" key="1">
    <source>
        <dbReference type="SAM" id="Phobius"/>
    </source>
</evidence>
<proteinExistence type="predicted"/>
<keyword evidence="1" id="KW-1133">Transmembrane helix</keyword>
<dbReference type="Proteomes" id="UP000639775">
    <property type="component" value="Unassembled WGS sequence"/>
</dbReference>
<accession>A0A967BAU8</accession>
<keyword evidence="1" id="KW-0812">Transmembrane</keyword>
<keyword evidence="1" id="KW-0472">Membrane</keyword>
<evidence type="ECO:0000313" key="2">
    <source>
        <dbReference type="EMBL" id="NHQ74572.1"/>
    </source>
</evidence>
<organism evidence="2 3">
    <name type="scientific">Roseovarius gahaiensis</name>
    <dbReference type="NCBI Taxonomy" id="2716691"/>
    <lineage>
        <taxon>Bacteria</taxon>
        <taxon>Pseudomonadati</taxon>
        <taxon>Pseudomonadota</taxon>
        <taxon>Alphaproteobacteria</taxon>
        <taxon>Rhodobacterales</taxon>
        <taxon>Roseobacteraceae</taxon>
        <taxon>Roseovarius</taxon>
    </lineage>
</organism>
<comment type="caution">
    <text evidence="2">The sequence shown here is derived from an EMBL/GenBank/DDBJ whole genome shotgun (WGS) entry which is preliminary data.</text>
</comment>
<dbReference type="AlphaFoldDB" id="A0A967BAU8"/>
<dbReference type="EMBL" id="JAAORB010000013">
    <property type="protein sequence ID" value="NHQ74572.1"/>
    <property type="molecule type" value="Genomic_DNA"/>
</dbReference>
<keyword evidence="3" id="KW-1185">Reference proteome</keyword>
<reference evidence="2" key="1">
    <citation type="submission" date="2020-03" db="EMBL/GenBank/DDBJ databases">
        <title>Roseovarius gahaiensis sp. nov., isolated from Gahai Saline Lake, China.</title>
        <authorList>
            <person name="Sun X."/>
        </authorList>
    </citation>
    <scope>NUCLEOTIDE SEQUENCE</scope>
    <source>
        <strain evidence="2">GH877</strain>
    </source>
</reference>
<sequence length="85" mass="9817">MWGGFFSGILTRTWARRAAGLALAMLTIILFLFNLRRAGERAGRAAERFENLERTHAIQRQMLDAASRRPRNRDDLLERLREGGF</sequence>
<gene>
    <name evidence="2" type="ORF">HAT86_08855</name>
</gene>
<evidence type="ECO:0000313" key="3">
    <source>
        <dbReference type="Proteomes" id="UP000639775"/>
    </source>
</evidence>
<protein>
    <submittedName>
        <fullName evidence="2">Uncharacterized protein</fullName>
    </submittedName>
</protein>